<proteinExistence type="predicted"/>
<keyword evidence="2" id="KW-0808">Transferase</keyword>
<dbReference type="GO" id="GO:0006298">
    <property type="term" value="P:mismatch repair"/>
    <property type="evidence" value="ECO:0007669"/>
    <property type="project" value="TreeGrafter"/>
</dbReference>
<reference evidence="4" key="1">
    <citation type="journal article" date="2014" name="Front. Microbiol.">
        <title>High frequency of phylogenetically diverse reductive dehalogenase-homologous genes in deep subseafloor sedimentary metagenomes.</title>
        <authorList>
            <person name="Kawai M."/>
            <person name="Futagami T."/>
            <person name="Toyoda A."/>
            <person name="Takaki Y."/>
            <person name="Nishi S."/>
            <person name="Hori S."/>
            <person name="Arai W."/>
            <person name="Tsubouchi T."/>
            <person name="Morono Y."/>
            <person name="Uchiyama I."/>
            <person name="Ito T."/>
            <person name="Fujiyama A."/>
            <person name="Inagaki F."/>
            <person name="Takami H."/>
        </authorList>
    </citation>
    <scope>NUCLEOTIDE SEQUENCE</scope>
    <source>
        <strain evidence="4">Expedition CK06-06</strain>
    </source>
</reference>
<dbReference type="InterPro" id="IPR012327">
    <property type="entry name" value="MeTrfase_D12"/>
</dbReference>
<feature type="non-terminal residue" evidence="4">
    <location>
        <position position="171"/>
    </location>
</feature>
<dbReference type="EMBL" id="BARU01032297">
    <property type="protein sequence ID" value="GAH69432.1"/>
    <property type="molecule type" value="Genomic_DNA"/>
</dbReference>
<dbReference type="Gene3D" id="3.40.50.150">
    <property type="entry name" value="Vaccinia Virus protein VP39"/>
    <property type="match status" value="1"/>
</dbReference>
<dbReference type="Pfam" id="PF02086">
    <property type="entry name" value="MethyltransfD12"/>
    <property type="match status" value="1"/>
</dbReference>
<evidence type="ECO:0000256" key="2">
    <source>
        <dbReference type="ARBA" id="ARBA00022679"/>
    </source>
</evidence>
<dbReference type="GO" id="GO:1904047">
    <property type="term" value="F:S-adenosyl-L-methionine binding"/>
    <property type="evidence" value="ECO:0007669"/>
    <property type="project" value="TreeGrafter"/>
</dbReference>
<name>X1HIW8_9ZZZZ</name>
<dbReference type="GO" id="GO:0009007">
    <property type="term" value="F:site-specific DNA-methyltransferase (adenine-specific) activity"/>
    <property type="evidence" value="ECO:0007669"/>
    <property type="project" value="UniProtKB-EC"/>
</dbReference>
<sequence length="171" mass="20273">MNKKIKRSPLFYVGDKYRLMRQLIDLFPKEINDFYEPFVGGGTVFLNVEAKKYFLNDIDKHLVNIHKFLVSSAKDSENFFKDVEKIIDKYKLSHSYKRDIVPNSLKKEFKKTYYARFNKEGYEKLRESVNKNKKNDPLILYISLIYGFNRMLRFNGGGNFNLPVGNVDFNK</sequence>
<evidence type="ECO:0008006" key="5">
    <source>
        <dbReference type="Google" id="ProtNLM"/>
    </source>
</evidence>
<keyword evidence="1" id="KW-0489">Methyltransferase</keyword>
<protein>
    <recommendedName>
        <fullName evidence="5">DNA adenine methylase</fullName>
    </recommendedName>
</protein>
<dbReference type="SUPFAM" id="SSF53335">
    <property type="entry name" value="S-adenosyl-L-methionine-dependent methyltransferases"/>
    <property type="match status" value="1"/>
</dbReference>
<gene>
    <name evidence="4" type="ORF">S03H2_50950</name>
</gene>
<evidence type="ECO:0000256" key="3">
    <source>
        <dbReference type="ARBA" id="ARBA00022691"/>
    </source>
</evidence>
<comment type="caution">
    <text evidence="4">The sequence shown here is derived from an EMBL/GenBank/DDBJ whole genome shotgun (WGS) entry which is preliminary data.</text>
</comment>
<keyword evidence="3" id="KW-0949">S-adenosyl-L-methionine</keyword>
<accession>X1HIW8</accession>
<dbReference type="InterPro" id="IPR029063">
    <property type="entry name" value="SAM-dependent_MTases_sf"/>
</dbReference>
<dbReference type="GO" id="GO:0032259">
    <property type="term" value="P:methylation"/>
    <property type="evidence" value="ECO:0007669"/>
    <property type="project" value="UniProtKB-KW"/>
</dbReference>
<dbReference type="GO" id="GO:0043565">
    <property type="term" value="F:sequence-specific DNA binding"/>
    <property type="evidence" value="ECO:0007669"/>
    <property type="project" value="TreeGrafter"/>
</dbReference>
<dbReference type="PANTHER" id="PTHR30481">
    <property type="entry name" value="DNA ADENINE METHYLASE"/>
    <property type="match status" value="1"/>
</dbReference>
<evidence type="ECO:0000256" key="1">
    <source>
        <dbReference type="ARBA" id="ARBA00022603"/>
    </source>
</evidence>
<dbReference type="AlphaFoldDB" id="X1HIW8"/>
<organism evidence="4">
    <name type="scientific">marine sediment metagenome</name>
    <dbReference type="NCBI Taxonomy" id="412755"/>
    <lineage>
        <taxon>unclassified sequences</taxon>
        <taxon>metagenomes</taxon>
        <taxon>ecological metagenomes</taxon>
    </lineage>
</organism>
<evidence type="ECO:0000313" key="4">
    <source>
        <dbReference type="EMBL" id="GAH69432.1"/>
    </source>
</evidence>
<dbReference type="GO" id="GO:0009307">
    <property type="term" value="P:DNA restriction-modification system"/>
    <property type="evidence" value="ECO:0007669"/>
    <property type="project" value="InterPro"/>
</dbReference>
<dbReference type="PANTHER" id="PTHR30481:SF3">
    <property type="entry name" value="DNA ADENINE METHYLASE"/>
    <property type="match status" value="1"/>
</dbReference>
<dbReference type="PRINTS" id="PR00505">
    <property type="entry name" value="D12N6MTFRASE"/>
</dbReference>